<protein>
    <submittedName>
        <fullName evidence="3">Ig-like domain-containing protein</fullName>
    </submittedName>
</protein>
<name>A0A839JYA8_9FIRM</name>
<feature type="region of interest" description="Disordered" evidence="1">
    <location>
        <begin position="12"/>
        <end position="40"/>
    </location>
</feature>
<dbReference type="Pfam" id="PF02368">
    <property type="entry name" value="Big_2"/>
    <property type="match status" value="1"/>
</dbReference>
<reference evidence="3 4" key="1">
    <citation type="submission" date="2020-07" db="EMBL/GenBank/DDBJ databases">
        <title>Characterization and genome sequencing of isolate MD1, a novel member within the family Lachnospiraceae.</title>
        <authorList>
            <person name="Rettenmaier R."/>
            <person name="Di Bello L."/>
            <person name="Zinser C."/>
            <person name="Scheitz K."/>
            <person name="Liebl W."/>
            <person name="Zverlov V."/>
        </authorList>
    </citation>
    <scope>NUCLEOTIDE SEQUENCE [LARGE SCALE GENOMIC DNA]</scope>
    <source>
        <strain evidence="3 4">MD1</strain>
    </source>
</reference>
<accession>A0A839JYA8</accession>
<dbReference type="InterPro" id="IPR008964">
    <property type="entry name" value="Invasin/intimin_cell_adhesion"/>
</dbReference>
<organism evidence="3 4">
    <name type="scientific">Variimorphobacter saccharofermentans</name>
    <dbReference type="NCBI Taxonomy" id="2755051"/>
    <lineage>
        <taxon>Bacteria</taxon>
        <taxon>Bacillati</taxon>
        <taxon>Bacillota</taxon>
        <taxon>Clostridia</taxon>
        <taxon>Lachnospirales</taxon>
        <taxon>Lachnospiraceae</taxon>
        <taxon>Variimorphobacter</taxon>
    </lineage>
</organism>
<dbReference type="Gene3D" id="2.60.40.1080">
    <property type="match status" value="2"/>
</dbReference>
<feature type="domain" description="BIG2" evidence="2">
    <location>
        <begin position="310"/>
        <end position="386"/>
    </location>
</feature>
<dbReference type="RefSeq" id="WP_228352049.1">
    <property type="nucleotide sequence ID" value="NZ_JACEGA010000001.1"/>
</dbReference>
<proteinExistence type="predicted"/>
<evidence type="ECO:0000313" key="4">
    <source>
        <dbReference type="Proteomes" id="UP000574276"/>
    </source>
</evidence>
<dbReference type="Proteomes" id="UP000574276">
    <property type="component" value="Unassembled WGS sequence"/>
</dbReference>
<evidence type="ECO:0000256" key="1">
    <source>
        <dbReference type="SAM" id="MobiDB-lite"/>
    </source>
</evidence>
<gene>
    <name evidence="3" type="ORF">H0486_05480</name>
</gene>
<dbReference type="SUPFAM" id="SSF49373">
    <property type="entry name" value="Invasin/intimin cell-adhesion fragments"/>
    <property type="match status" value="2"/>
</dbReference>
<evidence type="ECO:0000259" key="2">
    <source>
        <dbReference type="SMART" id="SM00635"/>
    </source>
</evidence>
<sequence length="388" mass="42385">MEVVLKEVPRYDGSIGGSPGGSTKIDTTKPDAGTPIIKDDSNKSGWEAIKELIRQSQTGDTVTIDMNGALIVPKDVFDTIKGKDLTVVFELGEGISWSINGQSITDDNLKDINLGVTVDTEVIPEKLINEVAKEQIYRNISLSHNGSFGFDAVLTINMDKKNAGQYVQLFYYNMSTGQLELQYIAKVNENGSVQCNFTHASDYVMVFSKVPMYEKAVEQIAISTDKGTLYIGGTKNKSMNLKPELPDYLKEITEEDRSQIVITYKSSNPKVATVTSAGKIKARKVGKTTITTQVTVGGIKKSFKTTITVKEAYIKLTKSTDALLKGKSYTFKAEGYGVDTKDITFFTSNKATITINKNTGKAVAKSIGTGYIIARAGNIEKKIKVEVK</sequence>
<evidence type="ECO:0000313" key="3">
    <source>
        <dbReference type="EMBL" id="MBB2182324.1"/>
    </source>
</evidence>
<dbReference type="EMBL" id="JACEGA010000001">
    <property type="protein sequence ID" value="MBB2182324.1"/>
    <property type="molecule type" value="Genomic_DNA"/>
</dbReference>
<comment type="caution">
    <text evidence="3">The sequence shown here is derived from an EMBL/GenBank/DDBJ whole genome shotgun (WGS) entry which is preliminary data.</text>
</comment>
<feature type="domain" description="BIG2" evidence="2">
    <location>
        <begin position="216"/>
        <end position="306"/>
    </location>
</feature>
<dbReference type="InterPro" id="IPR003343">
    <property type="entry name" value="Big_2"/>
</dbReference>
<dbReference type="AlphaFoldDB" id="A0A839JYA8"/>
<keyword evidence="4" id="KW-1185">Reference proteome</keyword>
<dbReference type="SMART" id="SM00635">
    <property type="entry name" value="BID_2"/>
    <property type="match status" value="2"/>
</dbReference>